<accession>A0A165DG96</accession>
<protein>
    <submittedName>
        <fullName evidence="1">Uncharacterized protein</fullName>
    </submittedName>
</protein>
<name>A0A165DG96_9BASI</name>
<dbReference type="InParanoid" id="A0A165DG96"/>
<sequence>MWSLPCTVLVATVGAGHQPRSPAVSGRTWSFGSAPPPFGSLRLVIEDWITSTTLCWGHYGDSRVRCPLLSPPPLSTSGVWLVIAGCSLPHGCFTFTQISFPGCVD</sequence>
<reference evidence="1 2" key="1">
    <citation type="journal article" date="2016" name="Mol. Biol. Evol.">
        <title>Comparative Genomics of Early-Diverging Mushroom-Forming Fungi Provides Insights into the Origins of Lignocellulose Decay Capabilities.</title>
        <authorList>
            <person name="Nagy L.G."/>
            <person name="Riley R."/>
            <person name="Tritt A."/>
            <person name="Adam C."/>
            <person name="Daum C."/>
            <person name="Floudas D."/>
            <person name="Sun H."/>
            <person name="Yadav J.S."/>
            <person name="Pangilinan J."/>
            <person name="Larsson K.H."/>
            <person name="Matsuura K."/>
            <person name="Barry K."/>
            <person name="Labutti K."/>
            <person name="Kuo R."/>
            <person name="Ohm R.A."/>
            <person name="Bhattacharya S.S."/>
            <person name="Shirouzu T."/>
            <person name="Yoshinaga Y."/>
            <person name="Martin F.M."/>
            <person name="Grigoriev I.V."/>
            <person name="Hibbett D.S."/>
        </authorList>
    </citation>
    <scope>NUCLEOTIDE SEQUENCE [LARGE SCALE GENOMIC DNA]</scope>
    <source>
        <strain evidence="1 2">HHB12733</strain>
    </source>
</reference>
<dbReference type="Proteomes" id="UP000076842">
    <property type="component" value="Unassembled WGS sequence"/>
</dbReference>
<dbReference type="AlphaFoldDB" id="A0A165DG96"/>
<organism evidence="1 2">
    <name type="scientific">Calocera cornea HHB12733</name>
    <dbReference type="NCBI Taxonomy" id="1353952"/>
    <lineage>
        <taxon>Eukaryota</taxon>
        <taxon>Fungi</taxon>
        <taxon>Dikarya</taxon>
        <taxon>Basidiomycota</taxon>
        <taxon>Agaricomycotina</taxon>
        <taxon>Dacrymycetes</taxon>
        <taxon>Dacrymycetales</taxon>
        <taxon>Dacrymycetaceae</taxon>
        <taxon>Calocera</taxon>
    </lineage>
</organism>
<evidence type="ECO:0000313" key="2">
    <source>
        <dbReference type="Proteomes" id="UP000076842"/>
    </source>
</evidence>
<keyword evidence="2" id="KW-1185">Reference proteome</keyword>
<gene>
    <name evidence="1" type="ORF">CALCODRAFT_78965</name>
</gene>
<dbReference type="EMBL" id="KV424057">
    <property type="protein sequence ID" value="KZT52735.1"/>
    <property type="molecule type" value="Genomic_DNA"/>
</dbReference>
<evidence type="ECO:0000313" key="1">
    <source>
        <dbReference type="EMBL" id="KZT52735.1"/>
    </source>
</evidence>
<proteinExistence type="predicted"/>